<dbReference type="Proteomes" id="UP000018291">
    <property type="component" value="Unassembled WGS sequence"/>
</dbReference>
<keyword evidence="4" id="KW-1185">Reference proteome</keyword>
<comment type="caution">
    <text evidence="3">The sequence shown here is derived from an EMBL/GenBank/DDBJ whole genome shotgun (WGS) entry which is preliminary data.</text>
</comment>
<feature type="transmembrane region" description="Helical" evidence="2">
    <location>
        <begin position="1062"/>
        <end position="1086"/>
    </location>
</feature>
<feature type="compositionally biased region" description="Pro residues" evidence="1">
    <location>
        <begin position="1345"/>
        <end position="1357"/>
    </location>
</feature>
<sequence>MSPSDPPSNGRQNGSTVTPLELRVHGVGNPPDNTILPPPGAAQLPTEVRIFRWGDLISDNWWLPFWVVLAPFTLANVAGWMHPANAPRRAAWCRRVAHLIGISLTITTTAWVAHLLIDIVAWQGLVGLNVWVHHPLRRLWLGVALTLVGILASFALAGRTRAAAEAVAPYTAAPETRGGVDDDERVFNPAFFAHEPDLAFLSVVHQLAALGTLAATTMLALHRAGTQPVPVPGVPNPLRLGDVFSTIGAVQWAGVAVLAIIGLERPGLLARRWRISGPAVAMGLAVLMSNAGWSGVVLVTRRALSMRADGQVVLGSEVALLEGFTAGVVAAAAMATALAIVAAVRAGGNAAVIPPADAQRVPRPLWAMQGAIRGIDLIGTAGVGVSFGVGLCLFIHRFQPPADWLAPWPVQIQGPDAGWLTRLAAAAPLLLALGAGLAAGATRYLPRMRPWVASVWEVLTFWPRRFHPLAITPYSEIVVPQLQLQVVDALKEGRQVVVSAHSQGSVLAVSALAGLAGGGLNLSGTSLVTHACPLGPLYGRFFPHQFAPEALIPLAEHLADRSGTGAAWINAWRRGDPVGGPVGMDYPPKSGFGPARHVAPRGPVEMPLGGVGHTPAFDDIEVRRGIELLLLATPPPLPGGVLPRLGRIRFSPRPMVGWFDPSVLFRAGSSLSVTEAVKPFADRREVLAALDPDAEVINLDEARRRPEPERGTAPQPVWMDYVADTGDGHVPTTAVAWHLARGLIGRGPGGRPTTMTQAIDLAGNVELTDAVELAARPRPDGPDVTLPRGSLLVIGGDLAYPVGTSAAYRDRLTGPYQQACDGLEAAPDGTDPVVVAIPGNHDWYDGLDGFSALLCDQGRLGVWRTVQRRSYAAVQVAPGWMLFAVDGGSSGSDVDPVQLDYFTRIGASLGDEVRLILAWPTPAWADGHRHVEAQVSLDRFILDTLGDPRRVALFVSGDSHHYAHLADPVSGVHYVTAGGGGAFTHPTHQLRRRRQRSAGVWPLGVNHAVGDDPGDDPGGLDTAFALTDATGRFGPRTLHLRAVFPGFVASRRALVRHLGFPFINPGFLAVTGAISAIFAMIAIFTVGDQGTLRGLGGLSGHLMAEYWASPLSWLPLAAVLIGTTLFAQPEAADRASVVVARTAGFVHGLAQLIVIGVVLGWAAGLGRHVGGLVTGRDPTTLLGVTLSAPAIVGGVITVGVATVLGALFCAWTLAAYLVVSNLTLGMHTNEVFSALRLTTHKNFLRIRVEPNGDLTVYPVGLRRTRRPLGRTAPKDGVGIDAHPAVFASDPQLIEPPFTVSPIRIGSGVSGPVRSEPRTPPGTTAPAAERTAPDQDLPATDESLPLQPPIRLVPPAPPGSLQSDQPPSSAPSSSEDAQDPRR</sequence>
<feature type="transmembrane region" description="Helical" evidence="2">
    <location>
        <begin position="275"/>
        <end position="299"/>
    </location>
</feature>
<feature type="transmembrane region" description="Helical" evidence="2">
    <location>
        <begin position="1138"/>
        <end position="1166"/>
    </location>
</feature>
<feature type="transmembrane region" description="Helical" evidence="2">
    <location>
        <begin position="243"/>
        <end position="263"/>
    </location>
</feature>
<feature type="compositionally biased region" description="Low complexity" evidence="1">
    <location>
        <begin position="1320"/>
        <end position="1329"/>
    </location>
</feature>
<accession>R4Z217</accession>
<dbReference type="Gene3D" id="3.60.21.10">
    <property type="match status" value="1"/>
</dbReference>
<feature type="compositionally biased region" description="Low complexity" evidence="1">
    <location>
        <begin position="1361"/>
        <end position="1374"/>
    </location>
</feature>
<feature type="transmembrane region" description="Helical" evidence="2">
    <location>
        <begin position="419"/>
        <end position="439"/>
    </location>
</feature>
<feature type="transmembrane region" description="Helical" evidence="2">
    <location>
        <begin position="61"/>
        <end position="84"/>
    </location>
</feature>
<dbReference type="STRING" id="1229780.BN381_50121"/>
<name>R4Z217_9ACTN</name>
<evidence type="ECO:0000313" key="4">
    <source>
        <dbReference type="Proteomes" id="UP000018291"/>
    </source>
</evidence>
<dbReference type="eggNOG" id="COG1409">
    <property type="taxonomic scope" value="Bacteria"/>
</dbReference>
<gene>
    <name evidence="3" type="ORF">BN381_50121</name>
</gene>
<evidence type="ECO:0000256" key="1">
    <source>
        <dbReference type="SAM" id="MobiDB-lite"/>
    </source>
</evidence>
<feature type="transmembrane region" description="Helical" evidence="2">
    <location>
        <begin position="1106"/>
        <end position="1126"/>
    </location>
</feature>
<feature type="transmembrane region" description="Helical" evidence="2">
    <location>
        <begin position="319"/>
        <end position="344"/>
    </location>
</feature>
<dbReference type="PANTHER" id="PTHR34211:SF3">
    <property type="entry name" value="CALCINEURIN-LIKE METALLO-PHOSPHOESTERASE SUPERFAMILY PROTEIN"/>
    <property type="match status" value="1"/>
</dbReference>
<proteinExistence type="predicted"/>
<dbReference type="SUPFAM" id="SSF56300">
    <property type="entry name" value="Metallo-dependent phosphatases"/>
    <property type="match status" value="1"/>
</dbReference>
<feature type="transmembrane region" description="Helical" evidence="2">
    <location>
        <begin position="198"/>
        <end position="223"/>
    </location>
</feature>
<evidence type="ECO:0000256" key="2">
    <source>
        <dbReference type="SAM" id="Phobius"/>
    </source>
</evidence>
<feature type="transmembrane region" description="Helical" evidence="2">
    <location>
        <begin position="377"/>
        <end position="399"/>
    </location>
</feature>
<keyword evidence="2" id="KW-0472">Membrane</keyword>
<evidence type="ECO:0000313" key="3">
    <source>
        <dbReference type="EMBL" id="CCM64979.1"/>
    </source>
</evidence>
<dbReference type="HOGENOM" id="CLU_255559_0_0_11"/>
<dbReference type="EMBL" id="CANL01000045">
    <property type="protein sequence ID" value="CCM64979.1"/>
    <property type="molecule type" value="Genomic_DNA"/>
</dbReference>
<evidence type="ECO:0008006" key="5">
    <source>
        <dbReference type="Google" id="ProtNLM"/>
    </source>
</evidence>
<dbReference type="PANTHER" id="PTHR34211">
    <property type="entry name" value="CALCINEURIN-LIKE METALLO-PHOSPHOESTERASE SUPERFAMILY PROTEIN"/>
    <property type="match status" value="1"/>
</dbReference>
<feature type="transmembrane region" description="Helical" evidence="2">
    <location>
        <begin position="137"/>
        <end position="157"/>
    </location>
</feature>
<keyword evidence="2" id="KW-0812">Transmembrane</keyword>
<keyword evidence="2" id="KW-1133">Transmembrane helix</keyword>
<feature type="transmembrane region" description="Helical" evidence="2">
    <location>
        <begin position="1186"/>
        <end position="1219"/>
    </location>
</feature>
<reference evidence="3 4" key="1">
    <citation type="journal article" date="2013" name="ISME J.">
        <title>Metabolic model for the filamentous 'Candidatus Microthrix parvicella' based on genomic and metagenomic analyses.</title>
        <authorList>
            <person name="Jon McIlroy S."/>
            <person name="Kristiansen R."/>
            <person name="Albertsen M."/>
            <person name="Michael Karst S."/>
            <person name="Rossetti S."/>
            <person name="Lund Nielsen J."/>
            <person name="Tandoi V."/>
            <person name="James Seviour R."/>
            <person name="Nielsen P.H."/>
        </authorList>
    </citation>
    <scope>NUCLEOTIDE SEQUENCE [LARGE SCALE GENOMIC DNA]</scope>
    <source>
        <strain evidence="3 4">RN1</strain>
    </source>
</reference>
<dbReference type="InterPro" id="IPR029052">
    <property type="entry name" value="Metallo-depent_PP-like"/>
</dbReference>
<dbReference type="eggNOG" id="COG0657">
    <property type="taxonomic scope" value="Bacteria"/>
</dbReference>
<feature type="transmembrane region" description="Helical" evidence="2">
    <location>
        <begin position="96"/>
        <end position="117"/>
    </location>
</feature>
<organism evidence="3 4">
    <name type="scientific">Candidatus Neomicrothrix parvicella RN1</name>
    <dbReference type="NCBI Taxonomy" id="1229780"/>
    <lineage>
        <taxon>Bacteria</taxon>
        <taxon>Bacillati</taxon>
        <taxon>Actinomycetota</taxon>
        <taxon>Acidimicrobiia</taxon>
        <taxon>Acidimicrobiales</taxon>
        <taxon>Microthrixaceae</taxon>
        <taxon>Candidatus Neomicrothrix</taxon>
    </lineage>
</organism>
<feature type="region of interest" description="Disordered" evidence="1">
    <location>
        <begin position="1304"/>
        <end position="1381"/>
    </location>
</feature>
<protein>
    <recommendedName>
        <fullName evidence="5">Calcineurin-like phosphoesterase domain-containing protein</fullName>
    </recommendedName>
</protein>